<comment type="caution">
    <text evidence="1">The sequence shown here is derived from an EMBL/GenBank/DDBJ whole genome shotgun (WGS) entry which is preliminary data.</text>
</comment>
<organism evidence="1 2">
    <name type="scientific">Pedobacter lithocola</name>
    <dbReference type="NCBI Taxonomy" id="1908239"/>
    <lineage>
        <taxon>Bacteria</taxon>
        <taxon>Pseudomonadati</taxon>
        <taxon>Bacteroidota</taxon>
        <taxon>Sphingobacteriia</taxon>
        <taxon>Sphingobacteriales</taxon>
        <taxon>Sphingobacteriaceae</taxon>
        <taxon>Pedobacter</taxon>
    </lineage>
</organism>
<gene>
    <name evidence="1" type="ORF">ACFOWA_19910</name>
</gene>
<accession>A0ABV8PED8</accession>
<proteinExistence type="predicted"/>
<evidence type="ECO:0008006" key="3">
    <source>
        <dbReference type="Google" id="ProtNLM"/>
    </source>
</evidence>
<keyword evidence="2" id="KW-1185">Reference proteome</keyword>
<name>A0ABV8PED8_9SPHI</name>
<dbReference type="Proteomes" id="UP001595789">
    <property type="component" value="Unassembled WGS sequence"/>
</dbReference>
<protein>
    <recommendedName>
        <fullName evidence="3">Helix-turn-helix domain-containing protein</fullName>
    </recommendedName>
</protein>
<dbReference type="EMBL" id="JBHSBW010000016">
    <property type="protein sequence ID" value="MFC4213469.1"/>
    <property type="molecule type" value="Genomic_DNA"/>
</dbReference>
<evidence type="ECO:0000313" key="1">
    <source>
        <dbReference type="EMBL" id="MFC4213469.1"/>
    </source>
</evidence>
<sequence length="101" mass="11338">MKDVNGNSDGDQFGKGKYNYNNQQAELVQVRAYLTEFNASATMVATALNIYRPNLTRYKHMLEDDGVLFVTHKAPCKETGRIVCYLSCNPELKKGEGDDRG</sequence>
<evidence type="ECO:0000313" key="2">
    <source>
        <dbReference type="Proteomes" id="UP001595789"/>
    </source>
</evidence>
<dbReference type="RefSeq" id="WP_378988702.1">
    <property type="nucleotide sequence ID" value="NZ_JBHSBW010000016.1"/>
</dbReference>
<reference evidence="2" key="1">
    <citation type="journal article" date="2019" name="Int. J. Syst. Evol. Microbiol.">
        <title>The Global Catalogue of Microorganisms (GCM) 10K type strain sequencing project: providing services to taxonomists for standard genome sequencing and annotation.</title>
        <authorList>
            <consortium name="The Broad Institute Genomics Platform"/>
            <consortium name="The Broad Institute Genome Sequencing Center for Infectious Disease"/>
            <person name="Wu L."/>
            <person name="Ma J."/>
        </authorList>
    </citation>
    <scope>NUCLEOTIDE SEQUENCE [LARGE SCALE GENOMIC DNA]</scope>
    <source>
        <strain evidence="2">CCM 8691</strain>
    </source>
</reference>